<organism evidence="2 3">
    <name type="scientific">Archangium lansingense</name>
    <dbReference type="NCBI Taxonomy" id="2995310"/>
    <lineage>
        <taxon>Bacteria</taxon>
        <taxon>Pseudomonadati</taxon>
        <taxon>Myxococcota</taxon>
        <taxon>Myxococcia</taxon>
        <taxon>Myxococcales</taxon>
        <taxon>Cystobacterineae</taxon>
        <taxon>Archangiaceae</taxon>
        <taxon>Archangium</taxon>
    </lineage>
</organism>
<reference evidence="2 3" key="1">
    <citation type="submission" date="2022-11" db="EMBL/GenBank/DDBJ databases">
        <title>Minimal conservation of predation-associated metabolite biosynthetic gene clusters underscores biosynthetic potential of Myxococcota including descriptions for ten novel species: Archangium lansinium sp. nov., Myxococcus landrumus sp. nov., Nannocystis bai.</title>
        <authorList>
            <person name="Ahearne A."/>
            <person name="Stevens C."/>
            <person name="Phillips K."/>
        </authorList>
    </citation>
    <scope>NUCLEOTIDE SEQUENCE [LARGE SCALE GENOMIC DNA]</scope>
    <source>
        <strain evidence="2 3">MIWBW</strain>
    </source>
</reference>
<proteinExistence type="predicted"/>
<evidence type="ECO:0000256" key="1">
    <source>
        <dbReference type="SAM" id="MobiDB-lite"/>
    </source>
</evidence>
<gene>
    <name evidence="2" type="ORF">OV287_32225</name>
</gene>
<name>A0ABT4ABU6_9BACT</name>
<evidence type="ECO:0000313" key="3">
    <source>
        <dbReference type="Proteomes" id="UP001207654"/>
    </source>
</evidence>
<dbReference type="PROSITE" id="PS51257">
    <property type="entry name" value="PROKAR_LIPOPROTEIN"/>
    <property type="match status" value="1"/>
</dbReference>
<feature type="compositionally biased region" description="Basic and acidic residues" evidence="1">
    <location>
        <begin position="23"/>
        <end position="77"/>
    </location>
</feature>
<evidence type="ECO:0000313" key="2">
    <source>
        <dbReference type="EMBL" id="MCY1079139.1"/>
    </source>
</evidence>
<protein>
    <recommendedName>
        <fullName evidence="4">Lipoprotein</fullName>
    </recommendedName>
</protein>
<feature type="compositionally biased region" description="Polar residues" evidence="1">
    <location>
        <begin position="97"/>
        <end position="106"/>
    </location>
</feature>
<keyword evidence="3" id="KW-1185">Reference proteome</keyword>
<feature type="region of interest" description="Disordered" evidence="1">
    <location>
        <begin position="23"/>
        <end position="106"/>
    </location>
</feature>
<comment type="caution">
    <text evidence="2">The sequence shown here is derived from an EMBL/GenBank/DDBJ whole genome shotgun (WGS) entry which is preliminary data.</text>
</comment>
<evidence type="ECO:0008006" key="4">
    <source>
        <dbReference type="Google" id="ProtNLM"/>
    </source>
</evidence>
<accession>A0ABT4ABU6</accession>
<sequence length="196" mass="21679">MRKLMMAVMAVAGLGLTVGCQDRNKVQEEQREVAEAQRDVDAERQETNKEVAETRQDGQQEMTDAQKDLTEEQRELAEAQNQQLGEQRDEATGGSGVTTPKDTTANIKTEEVKGTIQSASATTIAVIVPDKNNQVMRFQANPQVQVMKDDKPVALKDLKPGDEVRASYQLDPNGQMMLKSIEVKKMSAQHPGEPKK</sequence>
<dbReference type="EMBL" id="JAPNKA010000001">
    <property type="protein sequence ID" value="MCY1079139.1"/>
    <property type="molecule type" value="Genomic_DNA"/>
</dbReference>
<dbReference type="RefSeq" id="WP_267537876.1">
    <property type="nucleotide sequence ID" value="NZ_JAPNKA010000001.1"/>
</dbReference>
<dbReference type="Proteomes" id="UP001207654">
    <property type="component" value="Unassembled WGS sequence"/>
</dbReference>